<dbReference type="Gene3D" id="1.10.10.10">
    <property type="entry name" value="Winged helix-like DNA-binding domain superfamily/Winged helix DNA-binding domain"/>
    <property type="match status" value="1"/>
</dbReference>
<accession>A0A1E5V617</accession>
<proteinExistence type="predicted"/>
<comment type="caution">
    <text evidence="1">The sequence shown here is derived from an EMBL/GenBank/DDBJ whole genome shotgun (WGS) entry which is preliminary data.</text>
</comment>
<dbReference type="InterPro" id="IPR027417">
    <property type="entry name" value="P-loop_NTPase"/>
</dbReference>
<feature type="non-terminal residue" evidence="1">
    <location>
        <position position="117"/>
    </location>
</feature>
<sequence length="117" mass="13636">LFYTRIFGGEDKFLDEEEDEVSDKILKKCGGVPLAIITMASLLVDKSREVWVQVCNSTGFRDKDNKQVDDTMWILSLSYYDLPCHLKTCLLYLSAFPEDYTIDKHSLIWKWVVEDFV</sequence>
<dbReference type="InterPro" id="IPR042197">
    <property type="entry name" value="Apaf_helical"/>
</dbReference>
<dbReference type="GO" id="GO:0043531">
    <property type="term" value="F:ADP binding"/>
    <property type="evidence" value="ECO:0007669"/>
    <property type="project" value="InterPro"/>
</dbReference>
<dbReference type="PANTHER" id="PTHR23155">
    <property type="entry name" value="DISEASE RESISTANCE PROTEIN RP"/>
    <property type="match status" value="1"/>
</dbReference>
<dbReference type="Gene3D" id="1.10.8.430">
    <property type="entry name" value="Helical domain of apoptotic protease-activating factors"/>
    <property type="match status" value="1"/>
</dbReference>
<dbReference type="SUPFAM" id="SSF52540">
    <property type="entry name" value="P-loop containing nucleoside triphosphate hydrolases"/>
    <property type="match status" value="1"/>
</dbReference>
<keyword evidence="2" id="KW-1185">Reference proteome</keyword>
<reference evidence="1 2" key="1">
    <citation type="submission" date="2016-09" db="EMBL/GenBank/DDBJ databases">
        <title>The draft genome of Dichanthelium oligosanthes: A C3 panicoid grass species.</title>
        <authorList>
            <person name="Studer A.J."/>
            <person name="Schnable J.C."/>
            <person name="Brutnell T.P."/>
        </authorList>
    </citation>
    <scope>NUCLEOTIDE SEQUENCE [LARGE SCALE GENOMIC DNA]</scope>
    <source>
        <strain evidence="2">cv. Kellogg 1175</strain>
        <tissue evidence="1">Leaf</tissue>
    </source>
</reference>
<dbReference type="Proteomes" id="UP000095767">
    <property type="component" value="Unassembled WGS sequence"/>
</dbReference>
<evidence type="ECO:0000313" key="2">
    <source>
        <dbReference type="Proteomes" id="UP000095767"/>
    </source>
</evidence>
<feature type="non-terminal residue" evidence="1">
    <location>
        <position position="1"/>
    </location>
</feature>
<dbReference type="InterPro" id="IPR036388">
    <property type="entry name" value="WH-like_DNA-bd_sf"/>
</dbReference>
<dbReference type="InterPro" id="IPR044974">
    <property type="entry name" value="Disease_R_plants"/>
</dbReference>
<name>A0A1E5V617_9POAL</name>
<dbReference type="EMBL" id="LWDX02050161">
    <property type="protein sequence ID" value="OEL20613.1"/>
    <property type="molecule type" value="Genomic_DNA"/>
</dbReference>
<dbReference type="PANTHER" id="PTHR23155:SF1116">
    <property type="entry name" value="OS12G0273300 PROTEIN"/>
    <property type="match status" value="1"/>
</dbReference>
<dbReference type="OrthoDB" id="693503at2759"/>
<protein>
    <submittedName>
        <fullName evidence="1">Uncharacterized protein</fullName>
    </submittedName>
</protein>
<organism evidence="1 2">
    <name type="scientific">Dichanthelium oligosanthes</name>
    <dbReference type="NCBI Taxonomy" id="888268"/>
    <lineage>
        <taxon>Eukaryota</taxon>
        <taxon>Viridiplantae</taxon>
        <taxon>Streptophyta</taxon>
        <taxon>Embryophyta</taxon>
        <taxon>Tracheophyta</taxon>
        <taxon>Spermatophyta</taxon>
        <taxon>Magnoliopsida</taxon>
        <taxon>Liliopsida</taxon>
        <taxon>Poales</taxon>
        <taxon>Poaceae</taxon>
        <taxon>PACMAD clade</taxon>
        <taxon>Panicoideae</taxon>
        <taxon>Panicodae</taxon>
        <taxon>Paniceae</taxon>
        <taxon>Dichantheliinae</taxon>
        <taxon>Dichanthelium</taxon>
    </lineage>
</organism>
<dbReference type="GO" id="GO:0098542">
    <property type="term" value="P:defense response to other organism"/>
    <property type="evidence" value="ECO:0007669"/>
    <property type="project" value="TreeGrafter"/>
</dbReference>
<gene>
    <name evidence="1" type="ORF">BAE44_0018368</name>
</gene>
<dbReference type="AlphaFoldDB" id="A0A1E5V617"/>
<dbReference type="STRING" id="888268.A0A1E5V617"/>
<evidence type="ECO:0000313" key="1">
    <source>
        <dbReference type="EMBL" id="OEL20613.1"/>
    </source>
</evidence>